<evidence type="ECO:0000313" key="1">
    <source>
        <dbReference type="EMBL" id="TFK63332.1"/>
    </source>
</evidence>
<organism evidence="1 2">
    <name type="scientific">Pluteus cervinus</name>
    <dbReference type="NCBI Taxonomy" id="181527"/>
    <lineage>
        <taxon>Eukaryota</taxon>
        <taxon>Fungi</taxon>
        <taxon>Dikarya</taxon>
        <taxon>Basidiomycota</taxon>
        <taxon>Agaricomycotina</taxon>
        <taxon>Agaricomycetes</taxon>
        <taxon>Agaricomycetidae</taxon>
        <taxon>Agaricales</taxon>
        <taxon>Pluteineae</taxon>
        <taxon>Pluteaceae</taxon>
        <taxon>Pluteus</taxon>
    </lineage>
</organism>
<keyword evidence="2" id="KW-1185">Reference proteome</keyword>
<dbReference type="EMBL" id="ML208528">
    <property type="protein sequence ID" value="TFK63332.1"/>
    <property type="molecule type" value="Genomic_DNA"/>
</dbReference>
<accession>A0ACD3AC83</accession>
<reference evidence="1 2" key="1">
    <citation type="journal article" date="2019" name="Nat. Ecol. Evol.">
        <title>Megaphylogeny resolves global patterns of mushroom evolution.</title>
        <authorList>
            <person name="Varga T."/>
            <person name="Krizsan K."/>
            <person name="Foldi C."/>
            <person name="Dima B."/>
            <person name="Sanchez-Garcia M."/>
            <person name="Sanchez-Ramirez S."/>
            <person name="Szollosi G.J."/>
            <person name="Szarkandi J.G."/>
            <person name="Papp V."/>
            <person name="Albert L."/>
            <person name="Andreopoulos W."/>
            <person name="Angelini C."/>
            <person name="Antonin V."/>
            <person name="Barry K.W."/>
            <person name="Bougher N.L."/>
            <person name="Buchanan P."/>
            <person name="Buyck B."/>
            <person name="Bense V."/>
            <person name="Catcheside P."/>
            <person name="Chovatia M."/>
            <person name="Cooper J."/>
            <person name="Damon W."/>
            <person name="Desjardin D."/>
            <person name="Finy P."/>
            <person name="Geml J."/>
            <person name="Haridas S."/>
            <person name="Hughes K."/>
            <person name="Justo A."/>
            <person name="Karasinski D."/>
            <person name="Kautmanova I."/>
            <person name="Kiss B."/>
            <person name="Kocsube S."/>
            <person name="Kotiranta H."/>
            <person name="LaButti K.M."/>
            <person name="Lechner B.E."/>
            <person name="Liimatainen K."/>
            <person name="Lipzen A."/>
            <person name="Lukacs Z."/>
            <person name="Mihaltcheva S."/>
            <person name="Morgado L.N."/>
            <person name="Niskanen T."/>
            <person name="Noordeloos M.E."/>
            <person name="Ohm R.A."/>
            <person name="Ortiz-Santana B."/>
            <person name="Ovrebo C."/>
            <person name="Racz N."/>
            <person name="Riley R."/>
            <person name="Savchenko A."/>
            <person name="Shiryaev A."/>
            <person name="Soop K."/>
            <person name="Spirin V."/>
            <person name="Szebenyi C."/>
            <person name="Tomsovsky M."/>
            <person name="Tulloss R.E."/>
            <person name="Uehling J."/>
            <person name="Grigoriev I.V."/>
            <person name="Vagvolgyi C."/>
            <person name="Papp T."/>
            <person name="Martin F.M."/>
            <person name="Miettinen O."/>
            <person name="Hibbett D.S."/>
            <person name="Nagy L.G."/>
        </authorList>
    </citation>
    <scope>NUCLEOTIDE SEQUENCE [LARGE SCALE GENOMIC DNA]</scope>
    <source>
        <strain evidence="1 2">NL-1719</strain>
    </source>
</reference>
<protein>
    <submittedName>
        <fullName evidence="1">Uncharacterized protein</fullName>
    </submittedName>
</protein>
<gene>
    <name evidence="1" type="ORF">BDN72DRAFT_847722</name>
</gene>
<proteinExistence type="predicted"/>
<evidence type="ECO:0000313" key="2">
    <source>
        <dbReference type="Proteomes" id="UP000308600"/>
    </source>
</evidence>
<name>A0ACD3AC83_9AGAR</name>
<sequence>MVDDFKLTPAVADAVRVTQYLSLASATLYLYDLLLTLHLEIDLLWPSKWTLIKVLYLLQRYLPLLDTVVIMMSWQFGEISNIQTCKTLFMGFGWSCLIGMTLSEVVLTCRTLAVWGNMTRIRIGLFLFSLSCMIPLYWTMAKESLAITYHSIPIPGMYCLATAGPGIRYLCWTLLTVYDLGLLILITTRAFRSRNSGRAIRRSTLSQVVYQDGVLYYLYLVALSTMNIALILSLPGNFATLLVTNIQRVSYSILTSRVVLHIRKQAYQTQVVMISLHPLDISAEAELRRSEV</sequence>
<dbReference type="Proteomes" id="UP000308600">
    <property type="component" value="Unassembled WGS sequence"/>
</dbReference>